<name>A0ABR9T304_9SPHI</name>
<gene>
    <name evidence="2" type="ORF">C4F40_03140</name>
</gene>
<accession>A0ABR9T304</accession>
<protein>
    <submittedName>
        <fullName evidence="2">DUF4886 domain-containing protein</fullName>
    </submittedName>
</protein>
<reference evidence="2 3" key="1">
    <citation type="submission" date="2018-02" db="EMBL/GenBank/DDBJ databases">
        <title>Sphingobacterium KA21.</title>
        <authorList>
            <person name="Vasarhelyi B.M."/>
            <person name="Deshmukh S."/>
            <person name="Balint B."/>
            <person name="Kukolya J."/>
        </authorList>
    </citation>
    <scope>NUCLEOTIDE SEQUENCE [LARGE SCALE GENOMIC DNA]</scope>
    <source>
        <strain evidence="2 3">Ka21</strain>
    </source>
</reference>
<evidence type="ECO:0000259" key="1">
    <source>
        <dbReference type="Pfam" id="PF16227"/>
    </source>
</evidence>
<dbReference type="EMBL" id="PSKQ01000014">
    <property type="protein sequence ID" value="MBE8719721.1"/>
    <property type="molecule type" value="Genomic_DNA"/>
</dbReference>
<comment type="caution">
    <text evidence="2">The sequence shown here is derived from an EMBL/GenBank/DDBJ whole genome shotgun (WGS) entry which is preliminary data.</text>
</comment>
<dbReference type="SUPFAM" id="SSF52266">
    <property type="entry name" value="SGNH hydrolase"/>
    <property type="match status" value="1"/>
</dbReference>
<dbReference type="Proteomes" id="UP000618319">
    <property type="component" value="Unassembled WGS sequence"/>
</dbReference>
<proteinExistence type="predicted"/>
<evidence type="ECO:0000313" key="3">
    <source>
        <dbReference type="Proteomes" id="UP000618319"/>
    </source>
</evidence>
<dbReference type="InterPro" id="IPR032616">
    <property type="entry name" value="DUF4886"/>
</dbReference>
<feature type="domain" description="DUF4886" evidence="1">
    <location>
        <begin position="32"/>
        <end position="273"/>
    </location>
</feature>
<dbReference type="Pfam" id="PF16227">
    <property type="entry name" value="DUF4886"/>
    <property type="match status" value="1"/>
</dbReference>
<dbReference type="Gene3D" id="3.40.50.1110">
    <property type="entry name" value="SGNH hydrolase"/>
    <property type="match status" value="1"/>
</dbReference>
<sequence length="285" mass="32155">MKKIIFYLFITTLHFQIAFGQQVNRDDDGILKILAIGNSFSEDALENYLHELAAAADKKIIIGNLYIGGASLELHMKNINADKASYSYRKIALDGIKTTTKNVSISETLKDENWDYVSLQQASPYSGQYDIIMESLPALLDYVKGAVSPDAKIVYHQTWAYQHDSKHEGFKNYDKNQMAMYKAILTATKKIHQSKKFAFVTPAGTAIQNARTSSIGDQFTRDGFHLNLAYGRFTAACTWYEKLFGLDVRENSYKPENITELQDSIAKNAAHKAVKKPFKISKIKL</sequence>
<organism evidence="2 3">
    <name type="scientific">Sphingobacterium pedocola</name>
    <dbReference type="NCBI Taxonomy" id="2082722"/>
    <lineage>
        <taxon>Bacteria</taxon>
        <taxon>Pseudomonadati</taxon>
        <taxon>Bacteroidota</taxon>
        <taxon>Sphingobacteriia</taxon>
        <taxon>Sphingobacteriales</taxon>
        <taxon>Sphingobacteriaceae</taxon>
        <taxon>Sphingobacterium</taxon>
    </lineage>
</organism>
<evidence type="ECO:0000313" key="2">
    <source>
        <dbReference type="EMBL" id="MBE8719721.1"/>
    </source>
</evidence>
<dbReference type="RefSeq" id="WP_196940298.1">
    <property type="nucleotide sequence ID" value="NZ_MU158690.1"/>
</dbReference>
<keyword evidence="3" id="KW-1185">Reference proteome</keyword>
<dbReference type="InterPro" id="IPR036514">
    <property type="entry name" value="SGNH_hydro_sf"/>
</dbReference>